<dbReference type="KEGG" id="mmc:Mmcs_1753"/>
<evidence type="ECO:0000259" key="3">
    <source>
        <dbReference type="PROSITE" id="PS50977"/>
    </source>
</evidence>
<dbReference type="InterPro" id="IPR009057">
    <property type="entry name" value="Homeodomain-like_sf"/>
</dbReference>
<dbReference type="PANTHER" id="PTHR30055">
    <property type="entry name" value="HTH-TYPE TRANSCRIPTIONAL REGULATOR RUTR"/>
    <property type="match status" value="1"/>
</dbReference>
<reference evidence="4" key="1">
    <citation type="submission" date="2006-06" db="EMBL/GenBank/DDBJ databases">
        <title>Complete sequence of chromosome of Mycobacterium sp. MCS.</title>
        <authorList>
            <consortium name="US DOE Joint Genome Institute"/>
            <person name="Copeland A."/>
            <person name="Lucas S."/>
            <person name="Lapidus A."/>
            <person name="Barry K."/>
            <person name="Detter J.C."/>
            <person name="Glavina del Rio T."/>
            <person name="Hammon N."/>
            <person name="Israni S."/>
            <person name="Dalin E."/>
            <person name="Tice H."/>
            <person name="Pitluck S."/>
            <person name="Martinez M."/>
            <person name="Schmutz J."/>
            <person name="Larimer F."/>
            <person name="Land M."/>
            <person name="Hauser L."/>
            <person name="Kyrpides N."/>
            <person name="Kim E."/>
            <person name="Miller C.D."/>
            <person name="Hughes J.E."/>
            <person name="Anderson A.J."/>
            <person name="Sims R.C."/>
            <person name="Richardson P."/>
        </authorList>
    </citation>
    <scope>NUCLEOTIDE SEQUENCE [LARGE SCALE GENOMIC DNA]</scope>
    <source>
        <strain evidence="4">MCS</strain>
    </source>
</reference>
<evidence type="ECO:0000256" key="2">
    <source>
        <dbReference type="PROSITE-ProRule" id="PRU00335"/>
    </source>
</evidence>
<dbReference type="SUPFAM" id="SSF48498">
    <property type="entry name" value="Tetracyclin repressor-like, C-terminal domain"/>
    <property type="match status" value="1"/>
</dbReference>
<keyword evidence="1 2" id="KW-0238">DNA-binding</keyword>
<protein>
    <submittedName>
        <fullName evidence="4">Transcriptional regulator, TetR family</fullName>
    </submittedName>
</protein>
<dbReference type="PROSITE" id="PS50977">
    <property type="entry name" value="HTH_TETR_2"/>
    <property type="match status" value="1"/>
</dbReference>
<dbReference type="Pfam" id="PF21313">
    <property type="entry name" value="EthR_C"/>
    <property type="match status" value="1"/>
</dbReference>
<evidence type="ECO:0000313" key="4">
    <source>
        <dbReference type="EMBL" id="ABG07862.1"/>
    </source>
</evidence>
<dbReference type="PANTHER" id="PTHR30055:SF184">
    <property type="entry name" value="HTH-TYPE TRANSCRIPTIONAL REGULATOR ETHR"/>
    <property type="match status" value="1"/>
</dbReference>
<accession>A0A5Q5BHZ0</accession>
<gene>
    <name evidence="4" type="ordered locus">Mmcs_1753</name>
</gene>
<organism evidence="4">
    <name type="scientific">Mycobacterium sp. (strain MCS)</name>
    <dbReference type="NCBI Taxonomy" id="164756"/>
    <lineage>
        <taxon>Bacteria</taxon>
        <taxon>Bacillati</taxon>
        <taxon>Actinomycetota</taxon>
        <taxon>Actinomycetes</taxon>
        <taxon>Mycobacteriales</taxon>
        <taxon>Mycobacteriaceae</taxon>
        <taxon>Mycobacterium</taxon>
    </lineage>
</organism>
<dbReference type="GO" id="GO:0003700">
    <property type="term" value="F:DNA-binding transcription factor activity"/>
    <property type="evidence" value="ECO:0007669"/>
    <property type="project" value="TreeGrafter"/>
</dbReference>
<feature type="DNA-binding region" description="H-T-H motif" evidence="2">
    <location>
        <begin position="37"/>
        <end position="56"/>
    </location>
</feature>
<feature type="domain" description="HTH tetR-type" evidence="3">
    <location>
        <begin position="14"/>
        <end position="74"/>
    </location>
</feature>
<evidence type="ECO:0000256" key="1">
    <source>
        <dbReference type="ARBA" id="ARBA00023125"/>
    </source>
</evidence>
<dbReference type="InterPro" id="IPR050109">
    <property type="entry name" value="HTH-type_TetR-like_transc_reg"/>
</dbReference>
<dbReference type="SUPFAM" id="SSF46689">
    <property type="entry name" value="Homeodomain-like"/>
    <property type="match status" value="1"/>
</dbReference>
<dbReference type="AlphaFoldDB" id="A0A5Q5BHZ0"/>
<dbReference type="InterPro" id="IPR049397">
    <property type="entry name" value="EthR_C"/>
</dbReference>
<dbReference type="InterPro" id="IPR036271">
    <property type="entry name" value="Tet_transcr_reg_TetR-rel_C_sf"/>
</dbReference>
<dbReference type="Gene3D" id="1.10.10.60">
    <property type="entry name" value="Homeodomain-like"/>
    <property type="match status" value="1"/>
</dbReference>
<dbReference type="GO" id="GO:0000976">
    <property type="term" value="F:transcription cis-regulatory region binding"/>
    <property type="evidence" value="ECO:0007669"/>
    <property type="project" value="TreeGrafter"/>
</dbReference>
<proteinExistence type="predicted"/>
<dbReference type="Pfam" id="PF00440">
    <property type="entry name" value="TetR_N"/>
    <property type="match status" value="1"/>
</dbReference>
<sequence>MRSATDRRPAQRSDLRREAILDALDRWLQQSSVETVNIAEVAQQAGVTRSAFYFYFENKAAAVAALTERILDETIAVNQALTSASGSPRARVHKMLAGLFGLCERHRHLFQAMLEVRGSSPAVRSIWDDARESFVDSIAELIRTERSAGVAPPGVDALVLATVLLEFNDRMLERLTLGGPLAADELRHGAAAVWLSSVYGITDPEERPAT</sequence>
<dbReference type="Gene3D" id="1.10.357.10">
    <property type="entry name" value="Tetracycline Repressor, domain 2"/>
    <property type="match status" value="1"/>
</dbReference>
<dbReference type="InterPro" id="IPR001647">
    <property type="entry name" value="HTH_TetR"/>
</dbReference>
<name>A0A5Q5BHZ0_MYCSS</name>
<dbReference type="EMBL" id="CP000384">
    <property type="protein sequence ID" value="ABG07862.1"/>
    <property type="molecule type" value="Genomic_DNA"/>
</dbReference>